<keyword evidence="16" id="KW-1185">Reference proteome</keyword>
<keyword evidence="6 12" id="KW-0812">Transmembrane</keyword>
<dbReference type="Proteomes" id="UP000184295">
    <property type="component" value="Unassembled WGS sequence"/>
</dbReference>
<dbReference type="GO" id="GO:0005886">
    <property type="term" value="C:plasma membrane"/>
    <property type="evidence" value="ECO:0007669"/>
    <property type="project" value="UniProtKB-SubCell"/>
</dbReference>
<feature type="transmembrane region" description="Helical" evidence="12">
    <location>
        <begin position="182"/>
        <end position="202"/>
    </location>
</feature>
<dbReference type="Pfam" id="PF01618">
    <property type="entry name" value="MotA_ExbB"/>
    <property type="match status" value="1"/>
</dbReference>
<evidence type="ECO:0000256" key="4">
    <source>
        <dbReference type="ARBA" id="ARBA00022475"/>
    </source>
</evidence>
<keyword evidence="5" id="KW-0145">Chemotaxis</keyword>
<evidence type="ECO:0000256" key="12">
    <source>
        <dbReference type="SAM" id="Phobius"/>
    </source>
</evidence>
<evidence type="ECO:0000256" key="8">
    <source>
        <dbReference type="ARBA" id="ARBA00022781"/>
    </source>
</evidence>
<reference evidence="16" key="1">
    <citation type="submission" date="2016-11" db="EMBL/GenBank/DDBJ databases">
        <authorList>
            <person name="Varghese N."/>
            <person name="Submissions S."/>
        </authorList>
    </citation>
    <scope>NUCLEOTIDE SEQUENCE [LARGE SCALE GENOMIC DNA]</scope>
    <source>
        <strain evidence="16">DSM 19514</strain>
    </source>
</reference>
<name>A0A1M4W9I5_9ACTN</name>
<dbReference type="AlphaFoldDB" id="A0A1M4W9I5"/>
<dbReference type="EMBL" id="FQUL01000023">
    <property type="protein sequence ID" value="SHE77820.1"/>
    <property type="molecule type" value="Genomic_DNA"/>
</dbReference>
<feature type="transmembrane region" description="Helical" evidence="12">
    <location>
        <begin position="7"/>
        <end position="23"/>
    </location>
</feature>
<proteinExistence type="inferred from homology"/>
<feature type="transmembrane region" description="Helical" evidence="12">
    <location>
        <begin position="146"/>
        <end position="170"/>
    </location>
</feature>
<keyword evidence="3" id="KW-0813">Transport</keyword>
<dbReference type="PANTHER" id="PTHR30433">
    <property type="entry name" value="CHEMOTAXIS PROTEIN MOTA"/>
    <property type="match status" value="1"/>
</dbReference>
<dbReference type="InterPro" id="IPR046786">
    <property type="entry name" value="MotA_N"/>
</dbReference>
<organism evidence="15 16">
    <name type="scientific">Ferrithrix thermotolerans DSM 19514</name>
    <dbReference type="NCBI Taxonomy" id="1121881"/>
    <lineage>
        <taxon>Bacteria</taxon>
        <taxon>Bacillati</taxon>
        <taxon>Actinomycetota</taxon>
        <taxon>Acidimicrobiia</taxon>
        <taxon>Acidimicrobiales</taxon>
        <taxon>Acidimicrobiaceae</taxon>
        <taxon>Ferrithrix</taxon>
    </lineage>
</organism>
<feature type="domain" description="MotA/TolQ/ExbB proton channel" evidence="13">
    <location>
        <begin position="101"/>
        <end position="217"/>
    </location>
</feature>
<comment type="subcellular location">
    <subcellularLocation>
        <location evidence="1">Cell membrane</location>
        <topology evidence="1">Multi-pass membrane protein</topology>
    </subcellularLocation>
</comment>
<dbReference type="RefSeq" id="WP_245790371.1">
    <property type="nucleotide sequence ID" value="NZ_FQUL01000023.1"/>
</dbReference>
<keyword evidence="11 12" id="KW-0472">Membrane</keyword>
<feature type="transmembrane region" description="Helical" evidence="12">
    <location>
        <begin position="29"/>
        <end position="52"/>
    </location>
</feature>
<keyword evidence="9 12" id="KW-1133">Transmembrane helix</keyword>
<feature type="domain" description="Motility protein A N-terminal" evidence="14">
    <location>
        <begin position="8"/>
        <end position="90"/>
    </location>
</feature>
<keyword evidence="7" id="KW-0283">Flagellar rotation</keyword>
<dbReference type="GO" id="GO:0006935">
    <property type="term" value="P:chemotaxis"/>
    <property type="evidence" value="ECO:0007669"/>
    <property type="project" value="UniProtKB-KW"/>
</dbReference>
<keyword evidence="10" id="KW-0406">Ion transport</keyword>
<evidence type="ECO:0000256" key="5">
    <source>
        <dbReference type="ARBA" id="ARBA00022500"/>
    </source>
</evidence>
<evidence type="ECO:0000256" key="3">
    <source>
        <dbReference type="ARBA" id="ARBA00022448"/>
    </source>
</evidence>
<dbReference type="Pfam" id="PF20560">
    <property type="entry name" value="MotA_N"/>
    <property type="match status" value="1"/>
</dbReference>
<protein>
    <submittedName>
        <fullName evidence="15">Chemotaxis protein MotA</fullName>
    </submittedName>
</protein>
<dbReference type="GO" id="GO:0071978">
    <property type="term" value="P:bacterial-type flagellum-dependent swarming motility"/>
    <property type="evidence" value="ECO:0007669"/>
    <property type="project" value="InterPro"/>
</dbReference>
<evidence type="ECO:0000256" key="2">
    <source>
        <dbReference type="ARBA" id="ARBA00008038"/>
    </source>
</evidence>
<gene>
    <name evidence="15" type="ORF">SAMN02745225_01598</name>
</gene>
<keyword evidence="8" id="KW-0375">Hydrogen ion transport</keyword>
<dbReference type="PROSITE" id="PS01307">
    <property type="entry name" value="MOTA"/>
    <property type="match status" value="1"/>
</dbReference>
<comment type="similarity">
    <text evidence="2">Belongs to the MotA family.</text>
</comment>
<dbReference type="InterPro" id="IPR002898">
    <property type="entry name" value="MotA_ExbB_proton_chnl"/>
</dbReference>
<dbReference type="InterPro" id="IPR047055">
    <property type="entry name" value="MotA-like"/>
</dbReference>
<accession>A0A1M4W9I5</accession>
<evidence type="ECO:0000313" key="15">
    <source>
        <dbReference type="EMBL" id="SHE77820.1"/>
    </source>
</evidence>
<dbReference type="InterPro" id="IPR000540">
    <property type="entry name" value="Flag_MotA_CS"/>
</dbReference>
<dbReference type="STRING" id="1121881.SAMN02745225_01598"/>
<dbReference type="PANTHER" id="PTHR30433:SF3">
    <property type="entry name" value="MOTILITY PROTEIN A"/>
    <property type="match status" value="1"/>
</dbReference>
<evidence type="ECO:0000256" key="9">
    <source>
        <dbReference type="ARBA" id="ARBA00022989"/>
    </source>
</evidence>
<evidence type="ECO:0000256" key="7">
    <source>
        <dbReference type="ARBA" id="ARBA00022779"/>
    </source>
</evidence>
<evidence type="ECO:0000259" key="13">
    <source>
        <dbReference type="Pfam" id="PF01618"/>
    </source>
</evidence>
<evidence type="ECO:0000313" key="16">
    <source>
        <dbReference type="Proteomes" id="UP000184295"/>
    </source>
</evidence>
<evidence type="ECO:0000256" key="1">
    <source>
        <dbReference type="ARBA" id="ARBA00004651"/>
    </source>
</evidence>
<evidence type="ECO:0000256" key="10">
    <source>
        <dbReference type="ARBA" id="ARBA00023065"/>
    </source>
</evidence>
<keyword evidence="4" id="KW-1003">Cell membrane</keyword>
<evidence type="ECO:0000259" key="14">
    <source>
        <dbReference type="Pfam" id="PF20560"/>
    </source>
</evidence>
<evidence type="ECO:0000256" key="6">
    <source>
        <dbReference type="ARBA" id="ARBA00022692"/>
    </source>
</evidence>
<sequence length="266" mass="28170">MMDFATPVGIGVALVAILVSMIMDGGNPAALIAPSSMLLVLGGTFGVSLAGYRLKDISMIVGAMKSAILAKVASPDESIKEMVKYAEIARKEGVLALEAATKSIQDPFLKKGIQLAVDGVDSERIRELLEGEIDSMKARHKAGAKFFKDMGGFAPTVGILGTIMGLIHVLGNLSSPNSLGPAISGAFTATLWGVLTANVFWLPIENKLHRVSDIEVRTRYLIVDGILAIQAGASPRLLEQQLLTYLAPKERAVVEAARESSKKKAA</sequence>
<evidence type="ECO:0000256" key="11">
    <source>
        <dbReference type="ARBA" id="ARBA00023136"/>
    </source>
</evidence>
<dbReference type="GO" id="GO:1902600">
    <property type="term" value="P:proton transmembrane transport"/>
    <property type="evidence" value="ECO:0007669"/>
    <property type="project" value="UniProtKB-KW"/>
</dbReference>